<name>D2PU17_KRIFD</name>
<dbReference type="Proteomes" id="UP000007967">
    <property type="component" value="Chromosome"/>
</dbReference>
<reference evidence="1 2" key="2">
    <citation type="journal article" date="2010" name="Stand. Genomic Sci.">
        <title>Complete genome sequence of Kribbella flavida type strain (IFO 14399).</title>
        <authorList>
            <person name="Pukall R."/>
            <person name="Lapidus A."/>
            <person name="Glavina Del Rio T."/>
            <person name="Copeland A."/>
            <person name="Tice H."/>
            <person name="Cheng J.-F."/>
            <person name="Lucas S."/>
            <person name="Chen F."/>
            <person name="Nolan M."/>
            <person name="LaButti K."/>
            <person name="Pati A."/>
            <person name="Ivanova N."/>
            <person name="Mavrommatis K."/>
            <person name="Mikhailova N."/>
            <person name="Pitluck S."/>
            <person name="Bruce D."/>
            <person name="Goodwin L."/>
            <person name="Land M."/>
            <person name="Hauser L."/>
            <person name="Chang Y.-J."/>
            <person name="Jeffries C.D."/>
            <person name="Chen A."/>
            <person name="Palaniappan K."/>
            <person name="Chain P."/>
            <person name="Rohde M."/>
            <person name="Goeker M."/>
            <person name="Bristow J."/>
            <person name="Eisen J.A."/>
            <person name="Markowitz V."/>
            <person name="Hugenholtz P."/>
            <person name="Kyrpides N.C."/>
            <person name="Klenk H.-P."/>
            <person name="Brettin T."/>
        </authorList>
    </citation>
    <scope>NUCLEOTIDE SEQUENCE [LARGE SCALE GENOMIC DNA]</scope>
    <source>
        <strain evidence="2">DSM 17836 / JCM 10339 / NBRC 14399</strain>
    </source>
</reference>
<sequence>MHQLRSLGASVEAEAGCLDLMRAGCLREVGDQTGAQALRQQWL</sequence>
<keyword evidence="2" id="KW-1185">Reference proteome</keyword>
<dbReference type="RefSeq" id="WP_012921854.1">
    <property type="nucleotide sequence ID" value="NC_013729.1"/>
</dbReference>
<reference evidence="2" key="1">
    <citation type="submission" date="2009-09" db="EMBL/GenBank/DDBJ databases">
        <title>The complete genome of Kribbella flavida DSM 17836.</title>
        <authorList>
            <consortium name="US DOE Joint Genome Institute (JGI-PGF)"/>
            <person name="Lucas S."/>
            <person name="Copeland A."/>
            <person name="Lapidus A."/>
            <person name="Glavina del Rio T."/>
            <person name="Dalin E."/>
            <person name="Tice H."/>
            <person name="Bruce D."/>
            <person name="Goodwin L."/>
            <person name="Pitluck S."/>
            <person name="Kyrpides N."/>
            <person name="Mavromatis K."/>
            <person name="Ivanova N."/>
            <person name="Saunders E."/>
            <person name="Brettin T."/>
            <person name="Detter J.C."/>
            <person name="Han C."/>
            <person name="Larimer F."/>
            <person name="Land M."/>
            <person name="Hauser L."/>
            <person name="Markowitz V."/>
            <person name="Cheng J.-F."/>
            <person name="Hugenholtz P."/>
            <person name="Woyke T."/>
            <person name="Wu D."/>
            <person name="Pukall R."/>
            <person name="Klenk H.-P."/>
            <person name="Eisen J.A."/>
        </authorList>
    </citation>
    <scope>NUCLEOTIDE SEQUENCE [LARGE SCALE GENOMIC DNA]</scope>
    <source>
        <strain evidence="2">DSM 17836 / JCM 10339 / NBRC 14399</strain>
    </source>
</reference>
<dbReference type="AlphaFoldDB" id="D2PU17"/>
<evidence type="ECO:0000313" key="1">
    <source>
        <dbReference type="EMBL" id="ADB33300.1"/>
    </source>
</evidence>
<protein>
    <submittedName>
        <fullName evidence="1">Uncharacterized protein</fullName>
    </submittedName>
</protein>
<evidence type="ECO:0000313" key="2">
    <source>
        <dbReference type="Proteomes" id="UP000007967"/>
    </source>
</evidence>
<dbReference type="STRING" id="479435.Kfla_4265"/>
<dbReference type="KEGG" id="kfl:Kfla_4265"/>
<gene>
    <name evidence="1" type="ordered locus">Kfla_4265</name>
</gene>
<proteinExistence type="predicted"/>
<dbReference type="EMBL" id="CP001736">
    <property type="protein sequence ID" value="ADB33300.1"/>
    <property type="molecule type" value="Genomic_DNA"/>
</dbReference>
<organism evidence="1 2">
    <name type="scientific">Kribbella flavida (strain DSM 17836 / JCM 10339 / NBRC 14399)</name>
    <dbReference type="NCBI Taxonomy" id="479435"/>
    <lineage>
        <taxon>Bacteria</taxon>
        <taxon>Bacillati</taxon>
        <taxon>Actinomycetota</taxon>
        <taxon>Actinomycetes</taxon>
        <taxon>Propionibacteriales</taxon>
        <taxon>Kribbellaceae</taxon>
        <taxon>Kribbella</taxon>
    </lineage>
</organism>
<accession>D2PU17</accession>
<dbReference type="HOGENOM" id="CLU_3234986_0_0_11"/>